<gene>
    <name evidence="2" type="ORF">EV213_11395</name>
</gene>
<dbReference type="AlphaFoldDB" id="A0A4R6TUN6"/>
<evidence type="ECO:0000313" key="3">
    <source>
        <dbReference type="Proteomes" id="UP000295632"/>
    </source>
</evidence>
<protein>
    <submittedName>
        <fullName evidence="2">Uncharacterized protein</fullName>
    </submittedName>
</protein>
<comment type="caution">
    <text evidence="2">The sequence shown here is derived from an EMBL/GenBank/DDBJ whole genome shotgun (WGS) entry which is preliminary data.</text>
</comment>
<dbReference type="Proteomes" id="UP000295632">
    <property type="component" value="Unassembled WGS sequence"/>
</dbReference>
<sequence length="86" mass="9878">MIQWDQHEYNVGSAVFKTKEGWESVNFWKIFVSIMVALASQWALATAGILNLETLLLDFIRFVVIFSVVYGILDVPNLKSKLQTQR</sequence>
<evidence type="ECO:0000313" key="2">
    <source>
        <dbReference type="EMBL" id="TDQ37460.1"/>
    </source>
</evidence>
<feature type="transmembrane region" description="Helical" evidence="1">
    <location>
        <begin position="27"/>
        <end position="49"/>
    </location>
</feature>
<keyword evidence="3" id="KW-1185">Reference proteome</keyword>
<keyword evidence="1" id="KW-0812">Transmembrane</keyword>
<name>A0A4R6TUN6_9BACI</name>
<proteinExistence type="predicted"/>
<feature type="transmembrane region" description="Helical" evidence="1">
    <location>
        <begin position="55"/>
        <end position="73"/>
    </location>
</feature>
<keyword evidence="1" id="KW-0472">Membrane</keyword>
<accession>A0A4R6TUN6</accession>
<reference evidence="2 3" key="1">
    <citation type="submission" date="2019-03" db="EMBL/GenBank/DDBJ databases">
        <title>Genomic Encyclopedia of Type Strains, Phase IV (KMG-IV): sequencing the most valuable type-strain genomes for metagenomic binning, comparative biology and taxonomic classification.</title>
        <authorList>
            <person name="Goeker M."/>
        </authorList>
    </citation>
    <scope>NUCLEOTIDE SEQUENCE [LARGE SCALE GENOMIC DNA]</scope>
    <source>
        <strain evidence="2 3">DSM 28697</strain>
    </source>
</reference>
<dbReference type="EMBL" id="SNYJ01000013">
    <property type="protein sequence ID" value="TDQ37460.1"/>
    <property type="molecule type" value="Genomic_DNA"/>
</dbReference>
<keyword evidence="1" id="KW-1133">Transmembrane helix</keyword>
<organism evidence="2 3">
    <name type="scientific">Aureibacillus halotolerans</name>
    <dbReference type="NCBI Taxonomy" id="1508390"/>
    <lineage>
        <taxon>Bacteria</taxon>
        <taxon>Bacillati</taxon>
        <taxon>Bacillota</taxon>
        <taxon>Bacilli</taxon>
        <taxon>Bacillales</taxon>
        <taxon>Bacillaceae</taxon>
        <taxon>Aureibacillus</taxon>
    </lineage>
</organism>
<evidence type="ECO:0000256" key="1">
    <source>
        <dbReference type="SAM" id="Phobius"/>
    </source>
</evidence>